<dbReference type="Pfam" id="PF02880">
    <property type="entry name" value="PGM_PMM_III"/>
    <property type="match status" value="1"/>
</dbReference>
<keyword evidence="5" id="KW-0460">Magnesium</keyword>
<dbReference type="Pfam" id="PF02879">
    <property type="entry name" value="PGM_PMM_II"/>
    <property type="match status" value="1"/>
</dbReference>
<feature type="domain" description="Alpha-D-phosphohexomutase C-terminal" evidence="7">
    <location>
        <begin position="436"/>
        <end position="483"/>
    </location>
</feature>
<feature type="domain" description="Alpha-D-phosphohexomutase alpha/beta/alpha" evidence="10">
    <location>
        <begin position="277"/>
        <end position="388"/>
    </location>
</feature>
<dbReference type="EMBL" id="SLXP01000018">
    <property type="protein sequence ID" value="TCP38743.1"/>
    <property type="molecule type" value="Genomic_DNA"/>
</dbReference>
<evidence type="ECO:0000313" key="11">
    <source>
        <dbReference type="EMBL" id="TCP38743.1"/>
    </source>
</evidence>
<keyword evidence="3" id="KW-0597">Phosphoprotein</keyword>
<feature type="domain" description="Alpha-D-phosphohexomutase alpha/beta/alpha" evidence="8">
    <location>
        <begin position="25"/>
        <end position="154"/>
    </location>
</feature>
<dbReference type="Gene3D" id="3.30.310.50">
    <property type="entry name" value="Alpha-D-phosphohexomutase, C-terminal domain"/>
    <property type="match status" value="1"/>
</dbReference>
<dbReference type="PANTHER" id="PTHR43771:SF2">
    <property type="entry name" value="PHOSPHOMANNOMUTASE_PHOSPHOGLUCOMUTASE"/>
    <property type="match status" value="1"/>
</dbReference>
<evidence type="ECO:0000256" key="3">
    <source>
        <dbReference type="ARBA" id="ARBA00022553"/>
    </source>
</evidence>
<evidence type="ECO:0000259" key="9">
    <source>
        <dbReference type="Pfam" id="PF02879"/>
    </source>
</evidence>
<dbReference type="GO" id="GO:0046872">
    <property type="term" value="F:metal ion binding"/>
    <property type="evidence" value="ECO:0007669"/>
    <property type="project" value="UniProtKB-KW"/>
</dbReference>
<evidence type="ECO:0000313" key="12">
    <source>
        <dbReference type="Proteomes" id="UP000294835"/>
    </source>
</evidence>
<evidence type="ECO:0000259" key="10">
    <source>
        <dbReference type="Pfam" id="PF02880"/>
    </source>
</evidence>
<dbReference type="Pfam" id="PF02878">
    <property type="entry name" value="PGM_PMM_I"/>
    <property type="match status" value="1"/>
</dbReference>
<dbReference type="AlphaFoldDB" id="A0A4R2PS46"/>
<comment type="similarity">
    <text evidence="2">Belongs to the phosphohexose mutase family.</text>
</comment>
<name>A0A4R2PS46_9RHOB</name>
<dbReference type="PRINTS" id="PR00509">
    <property type="entry name" value="PGMPMM"/>
</dbReference>
<evidence type="ECO:0000256" key="4">
    <source>
        <dbReference type="ARBA" id="ARBA00022723"/>
    </source>
</evidence>
<proteinExistence type="inferred from homology"/>
<gene>
    <name evidence="11" type="ORF">EV662_11844</name>
</gene>
<dbReference type="RefSeq" id="WP_132465858.1">
    <property type="nucleotide sequence ID" value="NZ_SLXP01000018.1"/>
</dbReference>
<organism evidence="11 12">
    <name type="scientific">Rhodovulum marinum</name>
    <dbReference type="NCBI Taxonomy" id="320662"/>
    <lineage>
        <taxon>Bacteria</taxon>
        <taxon>Pseudomonadati</taxon>
        <taxon>Pseudomonadota</taxon>
        <taxon>Alphaproteobacteria</taxon>
        <taxon>Rhodobacterales</taxon>
        <taxon>Paracoccaceae</taxon>
        <taxon>Rhodovulum</taxon>
    </lineage>
</organism>
<evidence type="ECO:0000256" key="6">
    <source>
        <dbReference type="ARBA" id="ARBA00023235"/>
    </source>
</evidence>
<dbReference type="InterPro" id="IPR005843">
    <property type="entry name" value="A-D-PHexomutase_C"/>
</dbReference>
<evidence type="ECO:0000256" key="2">
    <source>
        <dbReference type="ARBA" id="ARBA00010231"/>
    </source>
</evidence>
<dbReference type="PANTHER" id="PTHR43771">
    <property type="entry name" value="PHOSPHOMANNOMUTASE"/>
    <property type="match status" value="1"/>
</dbReference>
<dbReference type="InterPro" id="IPR005844">
    <property type="entry name" value="A-D-PHexomutase_a/b/a-I"/>
</dbReference>
<evidence type="ECO:0000256" key="5">
    <source>
        <dbReference type="ARBA" id="ARBA00022842"/>
    </source>
</evidence>
<comment type="cofactor">
    <cofactor evidence="1">
        <name>Mg(2+)</name>
        <dbReference type="ChEBI" id="CHEBI:18420"/>
    </cofactor>
</comment>
<evidence type="ECO:0000259" key="7">
    <source>
        <dbReference type="Pfam" id="PF00408"/>
    </source>
</evidence>
<feature type="domain" description="Alpha-D-phosphohexomutase alpha/beta/alpha" evidence="9">
    <location>
        <begin position="174"/>
        <end position="271"/>
    </location>
</feature>
<evidence type="ECO:0000256" key="1">
    <source>
        <dbReference type="ARBA" id="ARBA00001946"/>
    </source>
</evidence>
<keyword evidence="12" id="KW-1185">Reference proteome</keyword>
<keyword evidence="4" id="KW-0479">Metal-binding</keyword>
<dbReference type="Pfam" id="PF00408">
    <property type="entry name" value="PGM_PMM_IV"/>
    <property type="match status" value="1"/>
</dbReference>
<evidence type="ECO:0000259" key="8">
    <source>
        <dbReference type="Pfam" id="PF02878"/>
    </source>
</evidence>
<dbReference type="InterPro" id="IPR016055">
    <property type="entry name" value="A-D-PHexomutase_a/b/a-I/II/III"/>
</dbReference>
<dbReference type="InterPro" id="IPR005841">
    <property type="entry name" value="Alpha-D-phosphohexomutase_SF"/>
</dbReference>
<sequence>MTKPIADVTPNTWDFLREPMIAPTGFREYDARWRFPEEINLPGMTALGLGLGTQMQRRGIRPEIAVGNDYRDYSLAIKQALMLGLVQAGITVRDIGPALSPMAYFSQFHLDAPAVAMVTASHNPNGWTGVKMGFERPLTHGPDEMAELRDIVLNGEGEPRPGGGWARADGVRAAYIHDLVAEFRMSRPLKVVCATGNGTASDFAPEILERIGVEVVPLHCDLDYTFPNYNPNPEAMEMLHDMALAVRESGADLALGFDGDGDRCGVVDNEGEEIFADKMGVILARDYARLYPGAKFVVDVKSTGLYHSDPELQGLGATTEYWKTGHSHMKRRVHATGALAGFEKSGHYFLAGPVGRGYDCGMRVAVEICKLMDRNPGKSLSDLRRALPRTWSSPTMSPYCADTEKYAVLDRLVSKLQALKTSGGTLGGRAISDIVTVNGARVMLENGAWGLVRASSNTPNLVVVCESPESAAELRAIFADIDAVIRTEPAVGAYDQSL</sequence>
<dbReference type="CDD" id="cd03089">
    <property type="entry name" value="PMM_PGM"/>
    <property type="match status" value="1"/>
</dbReference>
<dbReference type="Gene3D" id="3.40.120.10">
    <property type="entry name" value="Alpha-D-Glucose-1,6-Bisphosphate, subunit A, domain 3"/>
    <property type="match status" value="3"/>
</dbReference>
<dbReference type="SUPFAM" id="SSF55957">
    <property type="entry name" value="Phosphoglucomutase, C-terminal domain"/>
    <property type="match status" value="1"/>
</dbReference>
<protein>
    <submittedName>
        <fullName evidence="11">Phosphomannomutase/phosphoglucomutase</fullName>
    </submittedName>
</protein>
<dbReference type="OrthoDB" id="9803322at2"/>
<dbReference type="SUPFAM" id="SSF53738">
    <property type="entry name" value="Phosphoglucomutase, first 3 domains"/>
    <property type="match status" value="3"/>
</dbReference>
<dbReference type="InterPro" id="IPR036900">
    <property type="entry name" value="A-D-PHexomutase_C_sf"/>
</dbReference>
<dbReference type="InterPro" id="IPR005846">
    <property type="entry name" value="A-D-PHexomutase_a/b/a-III"/>
</dbReference>
<dbReference type="Proteomes" id="UP000294835">
    <property type="component" value="Unassembled WGS sequence"/>
</dbReference>
<keyword evidence="6" id="KW-0413">Isomerase</keyword>
<comment type="caution">
    <text evidence="11">The sequence shown here is derived from an EMBL/GenBank/DDBJ whole genome shotgun (WGS) entry which is preliminary data.</text>
</comment>
<dbReference type="GO" id="GO:0016868">
    <property type="term" value="F:intramolecular phosphotransferase activity"/>
    <property type="evidence" value="ECO:0007669"/>
    <property type="project" value="InterPro"/>
</dbReference>
<reference evidence="11 12" key="1">
    <citation type="submission" date="2019-03" db="EMBL/GenBank/DDBJ databases">
        <title>Genomic Encyclopedia of Type Strains, Phase IV (KMG-IV): sequencing the most valuable type-strain genomes for metagenomic binning, comparative biology and taxonomic classification.</title>
        <authorList>
            <person name="Goeker M."/>
        </authorList>
    </citation>
    <scope>NUCLEOTIDE SEQUENCE [LARGE SCALE GENOMIC DNA]</scope>
    <source>
        <strain evidence="11 12">DSM 18063</strain>
    </source>
</reference>
<dbReference type="GO" id="GO:0005975">
    <property type="term" value="P:carbohydrate metabolic process"/>
    <property type="evidence" value="ECO:0007669"/>
    <property type="project" value="InterPro"/>
</dbReference>
<accession>A0A4R2PS46</accession>
<dbReference type="InterPro" id="IPR005845">
    <property type="entry name" value="A-D-PHexomutase_a/b/a-II"/>
</dbReference>